<dbReference type="AlphaFoldDB" id="A0A8T2ER15"/>
<proteinExistence type="predicted"/>
<keyword evidence="1" id="KW-0812">Transmembrane</keyword>
<evidence type="ECO:0000259" key="2">
    <source>
        <dbReference type="Pfam" id="PF17835"/>
    </source>
</evidence>
<accession>A0A8T2ER15</accession>
<protein>
    <recommendedName>
        <fullName evidence="2">NOG1 N-terminal helical domain-containing protein</fullName>
    </recommendedName>
</protein>
<sequence length="382" mass="44073">MDKNKFKMVRCGTMEKNIFKKMSVVVPTELDFDRAIRFEYQIPNCTLIPDRVCHDDISDIRQKYAVKVMSAGTTLSNKLNDVLHEFLCVRHLDPVYASLLHQRYNMYHYDRAVRQVPVTQTLVNVMSFNYVDLLSKDDDCDSRDKCRSLGVTALARMLTFAKSCIPALNLLDQVREFMASVEDDAAATSLVNKYSDVLPPEKYPFPDIVWEDETADFVDPETLLLVEELDRRYELWLKGGSGSGGGSGGGKLYRSLLFVSLSLPLPLPLPLTLYLCSFGCRRRCRCRCRKSLCSFRRRCLLVVLLYQTDQDDIASYDVDQDTQSWWDIRSQQDNTSISSFQFLRKFIQQQQQGRIILRDIYVLSSVFKHQVLRLQLLTVTTI</sequence>
<comment type="caution">
    <text evidence="3">The sequence shown here is derived from an EMBL/GenBank/DDBJ whole genome shotgun (WGS) entry which is preliminary data.</text>
</comment>
<dbReference type="PANTHER" id="PTHR45759">
    <property type="entry name" value="NUCLEOLAR GTP-BINDING PROTEIN 1"/>
    <property type="match status" value="1"/>
</dbReference>
<gene>
    <name evidence="3" type="ORF">ISN45_At03g025240</name>
</gene>
<evidence type="ECO:0000313" key="4">
    <source>
        <dbReference type="Proteomes" id="UP000694240"/>
    </source>
</evidence>
<evidence type="ECO:0000313" key="3">
    <source>
        <dbReference type="EMBL" id="KAG7626368.1"/>
    </source>
</evidence>
<dbReference type="Proteomes" id="UP000694240">
    <property type="component" value="Chromosome 3"/>
</dbReference>
<keyword evidence="1" id="KW-1133">Transmembrane helix</keyword>
<dbReference type="InterPro" id="IPR041623">
    <property type="entry name" value="NOG1_N"/>
</dbReference>
<dbReference type="EMBL" id="JAEFBK010000003">
    <property type="protein sequence ID" value="KAG7626368.1"/>
    <property type="molecule type" value="Genomic_DNA"/>
</dbReference>
<dbReference type="Pfam" id="PF17835">
    <property type="entry name" value="NOG1_N"/>
    <property type="match status" value="1"/>
</dbReference>
<organism evidence="3 4">
    <name type="scientific">Arabidopsis thaliana x Arabidopsis arenosa</name>
    <dbReference type="NCBI Taxonomy" id="1240361"/>
    <lineage>
        <taxon>Eukaryota</taxon>
        <taxon>Viridiplantae</taxon>
        <taxon>Streptophyta</taxon>
        <taxon>Embryophyta</taxon>
        <taxon>Tracheophyta</taxon>
        <taxon>Spermatophyta</taxon>
        <taxon>Magnoliopsida</taxon>
        <taxon>eudicotyledons</taxon>
        <taxon>Gunneridae</taxon>
        <taxon>Pentapetalae</taxon>
        <taxon>rosids</taxon>
        <taxon>malvids</taxon>
        <taxon>Brassicales</taxon>
        <taxon>Brassicaceae</taxon>
        <taxon>Camelineae</taxon>
        <taxon>Arabidopsis</taxon>
    </lineage>
</organism>
<name>A0A8T2ER15_9BRAS</name>
<keyword evidence="4" id="KW-1185">Reference proteome</keyword>
<feature type="domain" description="NOG1 N-terminal helical" evidence="2">
    <location>
        <begin position="19"/>
        <end position="180"/>
    </location>
</feature>
<reference evidence="3 4" key="1">
    <citation type="submission" date="2020-12" db="EMBL/GenBank/DDBJ databases">
        <title>Concerted genomic and epigenomic changes stabilize Arabidopsis allopolyploids.</title>
        <authorList>
            <person name="Chen Z."/>
        </authorList>
    </citation>
    <scope>NUCLEOTIDE SEQUENCE [LARGE SCALE GENOMIC DNA]</scope>
    <source>
        <strain evidence="3">Allo738</strain>
        <tissue evidence="3">Leaf</tissue>
    </source>
</reference>
<feature type="transmembrane region" description="Helical" evidence="1">
    <location>
        <begin position="256"/>
        <end position="275"/>
    </location>
</feature>
<keyword evidence="1" id="KW-0472">Membrane</keyword>
<evidence type="ECO:0000256" key="1">
    <source>
        <dbReference type="SAM" id="Phobius"/>
    </source>
</evidence>